<sequence>MSIEDFEGQMLWLLFLTLPCVGDSMPVSSDPSPGTELVGIVGGRNAPPGKWPWQVSLWILLGRDNEWQFVCGGSLIHPQWVLTAAHCIPGKYPVPQHFRVQVGQVRLSDSEKVEVAMVIRHPKYNLTQKGVGGADVALLKLKAPVKQSNLVNWVTLPPERLTVPSGTRCWVTGWGNIAVNVSLPPPHHLQEVEVPIVANEICRQQYQQIKDDMLCAGSNGRDSCQGDSGGPLVCNWRGTWLQVGVVSWGKGCAHPNFPGVYARVTSYLSWIHRYVNLST</sequence>
<dbReference type="GeneID" id="114508528"/>
<dbReference type="PANTHER" id="PTHR24253">
    <property type="entry name" value="TRANSMEMBRANE PROTEASE SERINE"/>
    <property type="match status" value="1"/>
</dbReference>
<dbReference type="InterPro" id="IPR043504">
    <property type="entry name" value="Peptidase_S1_PA_chymotrypsin"/>
</dbReference>
<dbReference type="PROSITE" id="PS00134">
    <property type="entry name" value="TRYPSIN_HIS"/>
    <property type="match status" value="1"/>
</dbReference>
<evidence type="ECO:0000256" key="1">
    <source>
        <dbReference type="ARBA" id="ARBA00022670"/>
    </source>
</evidence>
<dbReference type="Pfam" id="PF00089">
    <property type="entry name" value="Trypsin"/>
    <property type="match status" value="1"/>
</dbReference>
<dbReference type="Proteomes" id="UP000504628">
    <property type="component" value="Chromosome 3"/>
</dbReference>
<keyword evidence="3 7" id="KW-0378">Hydrolase</keyword>
<dbReference type="CDD" id="cd00190">
    <property type="entry name" value="Tryp_SPc"/>
    <property type="match status" value="1"/>
</dbReference>
<evidence type="ECO:0000256" key="7">
    <source>
        <dbReference type="RuleBase" id="RU363034"/>
    </source>
</evidence>
<keyword evidence="2 8" id="KW-0732">Signal</keyword>
<dbReference type="InterPro" id="IPR001314">
    <property type="entry name" value="Peptidase_S1A"/>
</dbReference>
<dbReference type="OrthoDB" id="93664at2759"/>
<dbReference type="KEGG" id="pdic:114508528"/>
<dbReference type="AlphaFoldDB" id="A0A6J2MRZ4"/>
<dbReference type="Gene3D" id="2.40.10.10">
    <property type="entry name" value="Trypsin-like serine proteases"/>
    <property type="match status" value="2"/>
</dbReference>
<dbReference type="InterPro" id="IPR018114">
    <property type="entry name" value="TRYPSIN_HIS"/>
</dbReference>
<dbReference type="FunFam" id="2.40.10.10:FF:000024">
    <property type="entry name" value="Serine protease 53"/>
    <property type="match status" value="1"/>
</dbReference>
<dbReference type="InParanoid" id="A0A6J2MRZ4"/>
<dbReference type="PANTHER" id="PTHR24253:SF144">
    <property type="entry name" value="CHYMOTRYPSIN-LIKE PROTEASE CTRL-1-RELATED"/>
    <property type="match status" value="1"/>
</dbReference>
<name>A0A6J2MRZ4_9CHIR</name>
<dbReference type="GO" id="GO:0004252">
    <property type="term" value="F:serine-type endopeptidase activity"/>
    <property type="evidence" value="ECO:0007669"/>
    <property type="project" value="InterPro"/>
</dbReference>
<accession>A0A6J2MRZ4</accession>
<evidence type="ECO:0000256" key="3">
    <source>
        <dbReference type="ARBA" id="ARBA00022801"/>
    </source>
</evidence>
<keyword evidence="5" id="KW-1015">Disulfide bond</keyword>
<evidence type="ECO:0000313" key="10">
    <source>
        <dbReference type="Proteomes" id="UP000504628"/>
    </source>
</evidence>
<evidence type="ECO:0000256" key="2">
    <source>
        <dbReference type="ARBA" id="ARBA00022729"/>
    </source>
</evidence>
<evidence type="ECO:0000256" key="5">
    <source>
        <dbReference type="ARBA" id="ARBA00023157"/>
    </source>
</evidence>
<evidence type="ECO:0000313" key="11">
    <source>
        <dbReference type="RefSeq" id="XP_028382299.2"/>
    </source>
</evidence>
<dbReference type="InterPro" id="IPR033116">
    <property type="entry name" value="TRYPSIN_SER"/>
</dbReference>
<reference evidence="11" key="1">
    <citation type="submission" date="2025-08" db="UniProtKB">
        <authorList>
            <consortium name="RefSeq"/>
        </authorList>
    </citation>
    <scope>IDENTIFICATION</scope>
    <source>
        <tissue evidence="11">Muscle</tissue>
    </source>
</reference>
<dbReference type="FunCoup" id="A0A6J2MRZ4">
    <property type="interactions" value="8"/>
</dbReference>
<proteinExistence type="predicted"/>
<organism evidence="10 11">
    <name type="scientific">Phyllostomus discolor</name>
    <name type="common">pale spear-nosed bat</name>
    <dbReference type="NCBI Taxonomy" id="89673"/>
    <lineage>
        <taxon>Eukaryota</taxon>
        <taxon>Metazoa</taxon>
        <taxon>Chordata</taxon>
        <taxon>Craniata</taxon>
        <taxon>Vertebrata</taxon>
        <taxon>Euteleostomi</taxon>
        <taxon>Mammalia</taxon>
        <taxon>Eutheria</taxon>
        <taxon>Laurasiatheria</taxon>
        <taxon>Chiroptera</taxon>
        <taxon>Yangochiroptera</taxon>
        <taxon>Phyllostomidae</taxon>
        <taxon>Phyllostominae</taxon>
        <taxon>Phyllostomus</taxon>
    </lineage>
</organism>
<feature type="signal peptide" evidence="8">
    <location>
        <begin position="1"/>
        <end position="22"/>
    </location>
</feature>
<feature type="domain" description="Peptidase S1" evidence="9">
    <location>
        <begin position="40"/>
        <end position="276"/>
    </location>
</feature>
<evidence type="ECO:0000256" key="6">
    <source>
        <dbReference type="ARBA" id="ARBA00023180"/>
    </source>
</evidence>
<dbReference type="PROSITE" id="PS50240">
    <property type="entry name" value="TRYPSIN_DOM"/>
    <property type="match status" value="1"/>
</dbReference>
<dbReference type="SUPFAM" id="SSF50494">
    <property type="entry name" value="Trypsin-like serine proteases"/>
    <property type="match status" value="1"/>
</dbReference>
<keyword evidence="6" id="KW-0325">Glycoprotein</keyword>
<keyword evidence="4 7" id="KW-0720">Serine protease</keyword>
<evidence type="ECO:0000259" key="9">
    <source>
        <dbReference type="PROSITE" id="PS50240"/>
    </source>
</evidence>
<evidence type="ECO:0000256" key="4">
    <source>
        <dbReference type="ARBA" id="ARBA00022825"/>
    </source>
</evidence>
<keyword evidence="10" id="KW-1185">Reference proteome</keyword>
<dbReference type="PROSITE" id="PS00135">
    <property type="entry name" value="TRYPSIN_SER"/>
    <property type="match status" value="1"/>
</dbReference>
<dbReference type="InterPro" id="IPR001254">
    <property type="entry name" value="Trypsin_dom"/>
</dbReference>
<gene>
    <name evidence="11" type="primary">LOC114508528</name>
</gene>
<dbReference type="GO" id="GO:0006508">
    <property type="term" value="P:proteolysis"/>
    <property type="evidence" value="ECO:0007669"/>
    <property type="project" value="UniProtKB-KW"/>
</dbReference>
<dbReference type="InterPro" id="IPR009003">
    <property type="entry name" value="Peptidase_S1_PA"/>
</dbReference>
<keyword evidence="1 7" id="KW-0645">Protease</keyword>
<protein>
    <submittedName>
        <fullName evidence="11">Mastin-like</fullName>
    </submittedName>
</protein>
<dbReference type="RefSeq" id="XP_028382299.2">
    <property type="nucleotide sequence ID" value="XM_028526498.2"/>
</dbReference>
<dbReference type="PRINTS" id="PR00722">
    <property type="entry name" value="CHYMOTRYPSIN"/>
</dbReference>
<dbReference type="SMART" id="SM00020">
    <property type="entry name" value="Tryp_SPc"/>
    <property type="match status" value="1"/>
</dbReference>
<feature type="chain" id="PRO_5029009392" evidence="8">
    <location>
        <begin position="23"/>
        <end position="279"/>
    </location>
</feature>
<evidence type="ECO:0000256" key="8">
    <source>
        <dbReference type="SAM" id="SignalP"/>
    </source>
</evidence>